<dbReference type="EMBL" id="NJGG01000001">
    <property type="protein sequence ID" value="OXL16217.1"/>
    <property type="molecule type" value="Genomic_DNA"/>
</dbReference>
<protein>
    <submittedName>
        <fullName evidence="1">DUF2191 domain-containing protein</fullName>
    </submittedName>
</protein>
<organism evidence="1 2">
    <name type="scientific">Polynucleobacter cosmopolitanus</name>
    <dbReference type="NCBI Taxonomy" id="351345"/>
    <lineage>
        <taxon>Bacteria</taxon>
        <taxon>Pseudomonadati</taxon>
        <taxon>Pseudomonadota</taxon>
        <taxon>Betaproteobacteria</taxon>
        <taxon>Burkholderiales</taxon>
        <taxon>Burkholderiaceae</taxon>
        <taxon>Polynucleobacter</taxon>
    </lineage>
</organism>
<name>A0A229FW39_9BURK</name>
<reference evidence="1 2" key="1">
    <citation type="submission" date="2017-06" db="EMBL/GenBank/DDBJ databases">
        <title>Reclassification of a Polynucleobacter cosmopolitanus strain isolated from tropical Lake Victoria as Polynucleobacter victoriensis comb. nov.</title>
        <authorList>
            <person name="Hahn M.W."/>
        </authorList>
    </citation>
    <scope>NUCLEOTIDE SEQUENCE [LARGE SCALE GENOMIC DNA]</scope>
    <source>
        <strain evidence="1 2">MWH-MoIso2</strain>
    </source>
</reference>
<dbReference type="AlphaFoldDB" id="A0A229FW39"/>
<keyword evidence="2" id="KW-1185">Reference proteome</keyword>
<evidence type="ECO:0000313" key="1">
    <source>
        <dbReference type="EMBL" id="OXL16217.1"/>
    </source>
</evidence>
<accession>A0A229FW39</accession>
<evidence type="ECO:0000313" key="2">
    <source>
        <dbReference type="Proteomes" id="UP000215188"/>
    </source>
</evidence>
<sequence length="51" mass="5763">MASILNKLKTYLLLSKALIVKLKQKVSARRLVALGGSEPQLKSIPRRRPYD</sequence>
<dbReference type="Proteomes" id="UP000215188">
    <property type="component" value="Unassembled WGS sequence"/>
</dbReference>
<proteinExistence type="predicted"/>
<comment type="caution">
    <text evidence="1">The sequence shown here is derived from an EMBL/GenBank/DDBJ whole genome shotgun (WGS) entry which is preliminary data.</text>
</comment>
<gene>
    <name evidence="1" type="ORF">AOC33_03835</name>
</gene>